<evidence type="ECO:0000256" key="7">
    <source>
        <dbReference type="SAM" id="SignalP"/>
    </source>
</evidence>
<reference evidence="9 12" key="2">
    <citation type="journal article" date="2020" name="FEMS Microbiol. Ecol.">
        <title>Temporal dynamics of bacterial communities during seed development and maturation.</title>
        <authorList>
            <person name="Chesneau G."/>
            <person name="Torres-Cortes G."/>
            <person name="Briand M."/>
            <person name="Darrasse A."/>
            <person name="Preveaux A."/>
            <person name="Marais C."/>
            <person name="Jacques M.A."/>
            <person name="Shade A."/>
            <person name="Barret M."/>
        </authorList>
    </citation>
    <scope>NUCLEOTIDE SEQUENCE [LARGE SCALE GENOMIC DNA]</scope>
    <source>
        <strain evidence="9 12">CFBP13732</strain>
    </source>
</reference>
<evidence type="ECO:0000313" key="11">
    <source>
        <dbReference type="Proteomes" id="UP000306393"/>
    </source>
</evidence>
<evidence type="ECO:0000259" key="8">
    <source>
        <dbReference type="Pfam" id="PF04389"/>
    </source>
</evidence>
<keyword evidence="3" id="KW-0479">Metal-binding</keyword>
<evidence type="ECO:0000256" key="5">
    <source>
        <dbReference type="ARBA" id="ARBA00022801"/>
    </source>
</evidence>
<dbReference type="STRING" id="1219360.GCA_001571305_01733"/>
<evidence type="ECO:0000256" key="3">
    <source>
        <dbReference type="ARBA" id="ARBA00022723"/>
    </source>
</evidence>
<keyword evidence="5 9" id="KW-0378">Hydrolase</keyword>
<keyword evidence="12" id="KW-1185">Reference proteome</keyword>
<keyword evidence="2" id="KW-0645">Protease</keyword>
<keyword evidence="4 7" id="KW-0732">Signal</keyword>
<evidence type="ECO:0000313" key="9">
    <source>
        <dbReference type="EMBL" id="MBD8106990.1"/>
    </source>
</evidence>
<feature type="domain" description="Peptidase M28" evidence="8">
    <location>
        <begin position="100"/>
        <end position="306"/>
    </location>
</feature>
<evidence type="ECO:0000256" key="4">
    <source>
        <dbReference type="ARBA" id="ARBA00022729"/>
    </source>
</evidence>
<gene>
    <name evidence="10" type="ORF">EpCFBP13511_07725</name>
    <name evidence="9" type="ORF">IFT93_11250</name>
</gene>
<protein>
    <submittedName>
        <fullName evidence="10">Aminopeptidase</fullName>
        <ecNumber evidence="9">3.4.11.-</ecNumber>
    </submittedName>
</protein>
<dbReference type="SUPFAM" id="SSF53187">
    <property type="entry name" value="Zn-dependent exopeptidases"/>
    <property type="match status" value="1"/>
</dbReference>
<dbReference type="Pfam" id="PF04389">
    <property type="entry name" value="Peptidase_M28"/>
    <property type="match status" value="1"/>
</dbReference>
<dbReference type="GO" id="GO:0004177">
    <property type="term" value="F:aminopeptidase activity"/>
    <property type="evidence" value="ECO:0007669"/>
    <property type="project" value="UniProtKB-KW"/>
</dbReference>
<dbReference type="OrthoDB" id="9762302at2"/>
<dbReference type="Proteomes" id="UP000661012">
    <property type="component" value="Unassembled WGS sequence"/>
</dbReference>
<name>A0A3S7RZK1_9GAMM</name>
<dbReference type="RefSeq" id="WP_118663335.1">
    <property type="nucleotide sequence ID" value="NZ_CP022725.1"/>
</dbReference>
<dbReference type="PANTHER" id="PTHR12147:SF56">
    <property type="entry name" value="AMINOPEPTIDASE YDR415C-RELATED"/>
    <property type="match status" value="1"/>
</dbReference>
<keyword evidence="1 10" id="KW-0031">Aminopeptidase</keyword>
<dbReference type="GO" id="GO:0008235">
    <property type="term" value="F:metalloexopeptidase activity"/>
    <property type="evidence" value="ECO:0007669"/>
    <property type="project" value="InterPro"/>
</dbReference>
<dbReference type="AlphaFoldDB" id="A0A3S7RZK1"/>
<dbReference type="GO" id="GO:0006508">
    <property type="term" value="P:proteolysis"/>
    <property type="evidence" value="ECO:0007669"/>
    <property type="project" value="UniProtKB-KW"/>
</dbReference>
<dbReference type="GO" id="GO:0046872">
    <property type="term" value="F:metal ion binding"/>
    <property type="evidence" value="ECO:0007669"/>
    <property type="project" value="UniProtKB-KW"/>
</dbReference>
<organism evidence="10 11">
    <name type="scientific">Erwinia persicina</name>
    <dbReference type="NCBI Taxonomy" id="55211"/>
    <lineage>
        <taxon>Bacteria</taxon>
        <taxon>Pseudomonadati</taxon>
        <taxon>Pseudomonadota</taxon>
        <taxon>Gammaproteobacteria</taxon>
        <taxon>Enterobacterales</taxon>
        <taxon>Erwiniaceae</taxon>
        <taxon>Erwinia</taxon>
    </lineage>
</organism>
<evidence type="ECO:0000256" key="2">
    <source>
        <dbReference type="ARBA" id="ARBA00022670"/>
    </source>
</evidence>
<dbReference type="EMBL" id="JACYNN010000006">
    <property type="protein sequence ID" value="MBD8106990.1"/>
    <property type="molecule type" value="Genomic_DNA"/>
</dbReference>
<reference evidence="10 11" key="1">
    <citation type="journal article" date="2019" name="Sci. Rep.">
        <title>Differences in resource use lead to coexistence of seed-transmitted microbial populations.</title>
        <authorList>
            <person name="Torres-Cortes G."/>
            <person name="Garcia B.J."/>
            <person name="Compant S."/>
            <person name="Rezki S."/>
            <person name="Jones P."/>
            <person name="Preveaux A."/>
            <person name="Briand M."/>
            <person name="Roulet A."/>
            <person name="Bouchez O."/>
            <person name="Jacobson D."/>
            <person name="Barret M."/>
        </authorList>
    </citation>
    <scope>NUCLEOTIDE SEQUENCE [LARGE SCALE GENOMIC DNA]</scope>
    <source>
        <strain evidence="10 11">CFBP13511</strain>
    </source>
</reference>
<keyword evidence="6" id="KW-0862">Zinc</keyword>
<evidence type="ECO:0000256" key="6">
    <source>
        <dbReference type="ARBA" id="ARBA00022833"/>
    </source>
</evidence>
<proteinExistence type="predicted"/>
<comment type="caution">
    <text evidence="10">The sequence shown here is derived from an EMBL/GenBank/DDBJ whole genome shotgun (WGS) entry which is preliminary data.</text>
</comment>
<dbReference type="Proteomes" id="UP000306393">
    <property type="component" value="Unassembled WGS sequence"/>
</dbReference>
<feature type="signal peptide" evidence="7">
    <location>
        <begin position="1"/>
        <end position="24"/>
    </location>
</feature>
<evidence type="ECO:0000313" key="12">
    <source>
        <dbReference type="Proteomes" id="UP000661012"/>
    </source>
</evidence>
<dbReference type="NCBIfam" id="NF007568">
    <property type="entry name" value="PRK10199.1"/>
    <property type="match status" value="1"/>
</dbReference>
<dbReference type="InterPro" id="IPR007484">
    <property type="entry name" value="Peptidase_M28"/>
</dbReference>
<dbReference type="InterPro" id="IPR045175">
    <property type="entry name" value="M28_fam"/>
</dbReference>
<dbReference type="Gene3D" id="3.40.630.10">
    <property type="entry name" value="Zn peptidases"/>
    <property type="match status" value="1"/>
</dbReference>
<accession>A0A3S7RZK1</accession>
<sequence length="327" mass="35848">MLTLMRLGALAAIFICGISLSANAASMKTGSIAEQQLRHIATYFPGRMAGSPADMLTADYLQQQFTALGYQTNQRRFTTRYAYQHQAGDKTWRNVNATSVIAAREGKVAQQIVIVAHSDSWTPHNDNETQLNLGGLTNQGVDDNASGLGVMLELAQRLSTQPLHYSLRFVALSGEEIGLQGSEDYVSRMTPEEKHNTLLVINLDSLVVGSHLTFISGRQTPKAVARQTRDRARSLARHLGISATTQTAQDEGPFDRAGFPLLLVRASDAPGGKLSRPVALHFPLALRHQAQRDNLAYIDHWLPGRITRRAHDSVAVLLPLIRELANP</sequence>
<evidence type="ECO:0000256" key="1">
    <source>
        <dbReference type="ARBA" id="ARBA00022438"/>
    </source>
</evidence>
<dbReference type="PANTHER" id="PTHR12147">
    <property type="entry name" value="METALLOPEPTIDASE M28 FAMILY MEMBER"/>
    <property type="match status" value="1"/>
</dbReference>
<dbReference type="KEGG" id="epe:CI789_00620"/>
<dbReference type="EC" id="3.4.11.-" evidence="9"/>
<evidence type="ECO:0000313" key="10">
    <source>
        <dbReference type="EMBL" id="TKJ91824.1"/>
    </source>
</evidence>
<dbReference type="EMBL" id="QGAC01000006">
    <property type="protein sequence ID" value="TKJ91824.1"/>
    <property type="molecule type" value="Genomic_DNA"/>
</dbReference>
<feature type="chain" id="PRO_5030083772" evidence="7">
    <location>
        <begin position="25"/>
        <end position="327"/>
    </location>
</feature>